<dbReference type="PANTHER" id="PTHR35841">
    <property type="entry name" value="PHOSPHONATES-BINDING PERIPLASMIC PROTEIN"/>
    <property type="match status" value="1"/>
</dbReference>
<evidence type="ECO:0000313" key="1">
    <source>
        <dbReference type="EMBL" id="MCP3735730.1"/>
    </source>
</evidence>
<accession>A0A9X2KR79</accession>
<dbReference type="SUPFAM" id="SSF53850">
    <property type="entry name" value="Periplasmic binding protein-like II"/>
    <property type="match status" value="1"/>
</dbReference>
<protein>
    <submittedName>
        <fullName evidence="1">PhnD/SsuA/transferrin family substrate-binding protein</fullName>
    </submittedName>
</protein>
<dbReference type="PANTHER" id="PTHR35841:SF1">
    <property type="entry name" value="PHOSPHONATES-BINDING PERIPLASMIC PROTEIN"/>
    <property type="match status" value="1"/>
</dbReference>
<dbReference type="Proteomes" id="UP001139486">
    <property type="component" value="Unassembled WGS sequence"/>
</dbReference>
<keyword evidence="2" id="KW-1185">Reference proteome</keyword>
<sequence>MTAGIASLGMYDHPAQQAANDALWTALGEALRRRGVAAPERLDRTRPPEAIWRDPALLIAQACGYPLVTDPDLDLRVVAVPVYAVPGCAGARHFSHIVTRRDDGRRGIADYRGARAAINAATSNSGYNLFRAAIARCAGRTPMFAAVIDTGSHRGSVAAVAGGDVDIAAIDAVTWAAIARFEPEAVAGLRILAATDSSPTLPFVTSRHTSRTTLALLRAALDEVSTAPALAETRDTLFLERIVPASIHRFAALRGLERDAARAGYARLQ</sequence>
<dbReference type="EMBL" id="JAMLDY010000015">
    <property type="protein sequence ID" value="MCP3735730.1"/>
    <property type="molecule type" value="Genomic_DNA"/>
</dbReference>
<evidence type="ECO:0000313" key="2">
    <source>
        <dbReference type="Proteomes" id="UP001139486"/>
    </source>
</evidence>
<proteinExistence type="predicted"/>
<organism evidence="1 2">
    <name type="scientific">Sphingomonas liriopis</name>
    <dbReference type="NCBI Taxonomy" id="2949094"/>
    <lineage>
        <taxon>Bacteria</taxon>
        <taxon>Pseudomonadati</taxon>
        <taxon>Pseudomonadota</taxon>
        <taxon>Alphaproteobacteria</taxon>
        <taxon>Sphingomonadales</taxon>
        <taxon>Sphingomonadaceae</taxon>
        <taxon>Sphingomonas</taxon>
    </lineage>
</organism>
<dbReference type="Pfam" id="PF12974">
    <property type="entry name" value="Phosphonate-bd"/>
    <property type="match status" value="1"/>
</dbReference>
<reference evidence="1" key="1">
    <citation type="submission" date="2022-05" db="EMBL/GenBank/DDBJ databases">
        <title>Sphingomonas sp. strain RP10 Genome sequencing and assembly.</title>
        <authorList>
            <person name="Kim I."/>
        </authorList>
    </citation>
    <scope>NUCLEOTIDE SEQUENCE</scope>
    <source>
        <strain evidence="1">RP10</strain>
    </source>
</reference>
<gene>
    <name evidence="1" type="ORF">M9979_12685</name>
</gene>
<dbReference type="Gene3D" id="3.40.190.10">
    <property type="entry name" value="Periplasmic binding protein-like II"/>
    <property type="match status" value="1"/>
</dbReference>
<dbReference type="RefSeq" id="WP_254289730.1">
    <property type="nucleotide sequence ID" value="NZ_JAMLDY010000015.1"/>
</dbReference>
<comment type="caution">
    <text evidence="1">The sequence shown here is derived from an EMBL/GenBank/DDBJ whole genome shotgun (WGS) entry which is preliminary data.</text>
</comment>
<name>A0A9X2KR79_9SPHN</name>
<dbReference type="AlphaFoldDB" id="A0A9X2KR79"/>